<dbReference type="PROSITE" id="PS00356">
    <property type="entry name" value="HTH_LACI_1"/>
    <property type="match status" value="1"/>
</dbReference>
<proteinExistence type="predicted"/>
<comment type="caution">
    <text evidence="5">The sequence shown here is derived from an EMBL/GenBank/DDBJ whole genome shotgun (WGS) entry which is preliminary data.</text>
</comment>
<dbReference type="GO" id="GO:0003677">
    <property type="term" value="F:DNA binding"/>
    <property type="evidence" value="ECO:0007669"/>
    <property type="project" value="UniProtKB-KW"/>
</dbReference>
<keyword evidence="3" id="KW-0804">Transcription</keyword>
<dbReference type="PANTHER" id="PTHR30146">
    <property type="entry name" value="LACI-RELATED TRANSCRIPTIONAL REPRESSOR"/>
    <property type="match status" value="1"/>
</dbReference>
<dbReference type="CDD" id="cd06267">
    <property type="entry name" value="PBP1_LacI_sugar_binding-like"/>
    <property type="match status" value="1"/>
</dbReference>
<dbReference type="Gene3D" id="3.40.50.2300">
    <property type="match status" value="2"/>
</dbReference>
<organism evidence="5 6">
    <name type="scientific">Streptacidiphilus cavernicola</name>
    <dbReference type="NCBI Taxonomy" id="3342716"/>
    <lineage>
        <taxon>Bacteria</taxon>
        <taxon>Bacillati</taxon>
        <taxon>Actinomycetota</taxon>
        <taxon>Actinomycetes</taxon>
        <taxon>Kitasatosporales</taxon>
        <taxon>Streptomycetaceae</taxon>
        <taxon>Streptacidiphilus</taxon>
    </lineage>
</organism>
<dbReference type="EMBL" id="JBHEZZ010000022">
    <property type="protein sequence ID" value="MFC1405565.1"/>
    <property type="molecule type" value="Genomic_DNA"/>
</dbReference>
<dbReference type="RefSeq" id="WP_051726209.1">
    <property type="nucleotide sequence ID" value="NZ_JBHEZZ010000022.1"/>
</dbReference>
<dbReference type="SMART" id="SM00354">
    <property type="entry name" value="HTH_LACI"/>
    <property type="match status" value="1"/>
</dbReference>
<dbReference type="SUPFAM" id="SSF47413">
    <property type="entry name" value="lambda repressor-like DNA-binding domains"/>
    <property type="match status" value="1"/>
</dbReference>
<dbReference type="InterPro" id="IPR046335">
    <property type="entry name" value="LacI/GalR-like_sensor"/>
</dbReference>
<feature type="domain" description="HTH lacI-type" evidence="4">
    <location>
        <begin position="9"/>
        <end position="63"/>
    </location>
</feature>
<dbReference type="PROSITE" id="PS50932">
    <property type="entry name" value="HTH_LACI_2"/>
    <property type="match status" value="1"/>
</dbReference>
<dbReference type="Pfam" id="PF00356">
    <property type="entry name" value="LacI"/>
    <property type="match status" value="1"/>
</dbReference>
<evidence type="ECO:0000259" key="4">
    <source>
        <dbReference type="PROSITE" id="PS50932"/>
    </source>
</evidence>
<keyword evidence="2 5" id="KW-0238">DNA-binding</keyword>
<dbReference type="InterPro" id="IPR028082">
    <property type="entry name" value="Peripla_BP_I"/>
</dbReference>
<protein>
    <submittedName>
        <fullName evidence="5">LacI family DNA-binding transcriptional regulator</fullName>
    </submittedName>
</protein>
<keyword evidence="1" id="KW-0805">Transcription regulation</keyword>
<dbReference type="Proteomes" id="UP001592528">
    <property type="component" value="Unassembled WGS sequence"/>
</dbReference>
<dbReference type="InterPro" id="IPR000843">
    <property type="entry name" value="HTH_LacI"/>
</dbReference>
<keyword evidence="6" id="KW-1185">Reference proteome</keyword>
<evidence type="ECO:0000256" key="2">
    <source>
        <dbReference type="ARBA" id="ARBA00023125"/>
    </source>
</evidence>
<evidence type="ECO:0000313" key="5">
    <source>
        <dbReference type="EMBL" id="MFC1405565.1"/>
    </source>
</evidence>
<dbReference type="InterPro" id="IPR010982">
    <property type="entry name" value="Lambda_DNA-bd_dom_sf"/>
</dbReference>
<evidence type="ECO:0000313" key="6">
    <source>
        <dbReference type="Proteomes" id="UP001592528"/>
    </source>
</evidence>
<dbReference type="PANTHER" id="PTHR30146:SF109">
    <property type="entry name" value="HTH-TYPE TRANSCRIPTIONAL REGULATOR GALS"/>
    <property type="match status" value="1"/>
</dbReference>
<dbReference type="SUPFAM" id="SSF53822">
    <property type="entry name" value="Periplasmic binding protein-like I"/>
    <property type="match status" value="1"/>
</dbReference>
<sequence>MSTPPKRRPTLDEVAQTAGVSRAAASRAINSSGNVSPATRQAVERAVRELDYVPNRSARALATQQAGAVVLAVSHHDPELFADPFFAQVIVGVSAELERTDLVLMLVLAASEHGRTRLERILRSRRADGLMLLSLHGDDPLHRLAGKLDLPVVYGGRPLDAEPQWYVDADNRGGARLATEHLIALGRRRIATVTGLLDTDAAVQRRRGYREALAVAGLDTTRTVEADFTEAGGYAATRHLLDRHPDLDAVFAASDNMAAGALRALHESGRRVPEDVAVVGFDDAPVSRLTTPQLSTVQQPIRQLGREMARMLVTLIEGEEPTPLILPTKLLVRGSSLPAHAPTRTLDATDVPQA</sequence>
<evidence type="ECO:0000256" key="3">
    <source>
        <dbReference type="ARBA" id="ARBA00023163"/>
    </source>
</evidence>
<name>A0ABV6UVR6_9ACTN</name>
<dbReference type="Pfam" id="PF13377">
    <property type="entry name" value="Peripla_BP_3"/>
    <property type="match status" value="1"/>
</dbReference>
<evidence type="ECO:0000256" key="1">
    <source>
        <dbReference type="ARBA" id="ARBA00023015"/>
    </source>
</evidence>
<reference evidence="5 6" key="1">
    <citation type="submission" date="2024-09" db="EMBL/GenBank/DDBJ databases">
        <authorList>
            <person name="Lee S.D."/>
        </authorList>
    </citation>
    <scope>NUCLEOTIDE SEQUENCE [LARGE SCALE GENOMIC DNA]</scope>
    <source>
        <strain evidence="5 6">N1-5</strain>
    </source>
</reference>
<gene>
    <name evidence="5" type="ORF">ACEZDJ_30185</name>
</gene>
<dbReference type="Gene3D" id="1.10.260.40">
    <property type="entry name" value="lambda repressor-like DNA-binding domains"/>
    <property type="match status" value="1"/>
</dbReference>
<accession>A0ABV6UVR6</accession>
<dbReference type="CDD" id="cd01392">
    <property type="entry name" value="HTH_LacI"/>
    <property type="match status" value="1"/>
</dbReference>